<comment type="caution">
    <text evidence="2">The sequence shown here is derived from an EMBL/GenBank/DDBJ whole genome shotgun (WGS) entry which is preliminary data.</text>
</comment>
<reference evidence="2" key="1">
    <citation type="submission" date="2022-06" db="EMBL/GenBank/DDBJ databases">
        <title>Sphingomonas sp. nov. isolated from rhizosphere soil of tomato.</title>
        <authorList>
            <person name="Dong H."/>
            <person name="Gao R."/>
        </authorList>
    </citation>
    <scope>NUCLEOTIDE SEQUENCE</scope>
    <source>
        <strain evidence="2">MMSM24</strain>
    </source>
</reference>
<accession>A0AA41ZDN8</accession>
<dbReference type="Proteomes" id="UP001165565">
    <property type="component" value="Unassembled WGS sequence"/>
</dbReference>
<sequence length="96" mass="10537">MNQIATGPVEREITTRLTETLSPTRLEVINESAQHRGHLGDDGSGESHFRVVVESAAFAGKSRVERQRLVNRALDELLREKIHALAIRATAPGEPA</sequence>
<gene>
    <name evidence="2" type="ORF">NEE01_09320</name>
</gene>
<dbReference type="GO" id="GO:0016226">
    <property type="term" value="P:iron-sulfur cluster assembly"/>
    <property type="evidence" value="ECO:0007669"/>
    <property type="project" value="TreeGrafter"/>
</dbReference>
<dbReference type="PANTHER" id="PTHR46230:SF7">
    <property type="entry name" value="BOLA-LIKE PROTEIN 1"/>
    <property type="match status" value="1"/>
</dbReference>
<dbReference type="PIRSF" id="PIRSF003113">
    <property type="entry name" value="BolA"/>
    <property type="match status" value="1"/>
</dbReference>
<dbReference type="EMBL" id="JANFAV010000005">
    <property type="protein sequence ID" value="MCW6534984.1"/>
    <property type="molecule type" value="Genomic_DNA"/>
</dbReference>
<dbReference type="InterPro" id="IPR002634">
    <property type="entry name" value="BolA"/>
</dbReference>
<dbReference type="PANTHER" id="PTHR46230">
    <property type="match status" value="1"/>
</dbReference>
<protein>
    <submittedName>
        <fullName evidence="2">BolA family transcriptional regulator</fullName>
    </submittedName>
</protein>
<proteinExistence type="inferred from homology"/>
<dbReference type="RefSeq" id="WP_179513103.1">
    <property type="nucleotide sequence ID" value="NZ_JANFAV010000005.1"/>
</dbReference>
<dbReference type="Gene3D" id="3.30.300.90">
    <property type="entry name" value="BolA-like"/>
    <property type="match status" value="1"/>
</dbReference>
<name>A0AA41ZDN8_9SPHN</name>
<dbReference type="AlphaFoldDB" id="A0AA41ZDN8"/>
<dbReference type="InterPro" id="IPR036065">
    <property type="entry name" value="BolA-like_sf"/>
</dbReference>
<organism evidence="2 3">
    <name type="scientific">Sphingomonas lycopersici</name>
    <dbReference type="NCBI Taxonomy" id="2951807"/>
    <lineage>
        <taxon>Bacteria</taxon>
        <taxon>Pseudomonadati</taxon>
        <taxon>Pseudomonadota</taxon>
        <taxon>Alphaproteobacteria</taxon>
        <taxon>Sphingomonadales</taxon>
        <taxon>Sphingomonadaceae</taxon>
        <taxon>Sphingomonas</taxon>
    </lineage>
</organism>
<keyword evidence="3" id="KW-1185">Reference proteome</keyword>
<comment type="similarity">
    <text evidence="1">Belongs to the BolA/IbaG family.</text>
</comment>
<evidence type="ECO:0000256" key="1">
    <source>
        <dbReference type="RuleBase" id="RU003860"/>
    </source>
</evidence>
<dbReference type="Pfam" id="PF01722">
    <property type="entry name" value="BolA"/>
    <property type="match status" value="1"/>
</dbReference>
<evidence type="ECO:0000313" key="2">
    <source>
        <dbReference type="EMBL" id="MCW6534984.1"/>
    </source>
</evidence>
<evidence type="ECO:0000313" key="3">
    <source>
        <dbReference type="Proteomes" id="UP001165565"/>
    </source>
</evidence>
<dbReference type="SUPFAM" id="SSF82657">
    <property type="entry name" value="BolA-like"/>
    <property type="match status" value="1"/>
</dbReference>